<evidence type="ECO:0008006" key="3">
    <source>
        <dbReference type="Google" id="ProtNLM"/>
    </source>
</evidence>
<organism evidence="1 2">
    <name type="scientific">Mariniblastus fucicola</name>
    <dbReference type="NCBI Taxonomy" id="980251"/>
    <lineage>
        <taxon>Bacteria</taxon>
        <taxon>Pseudomonadati</taxon>
        <taxon>Planctomycetota</taxon>
        <taxon>Planctomycetia</taxon>
        <taxon>Pirellulales</taxon>
        <taxon>Pirellulaceae</taxon>
        <taxon>Mariniblastus</taxon>
    </lineage>
</organism>
<dbReference type="AlphaFoldDB" id="A0A5B9PIR8"/>
<dbReference type="SUPFAM" id="SSF51658">
    <property type="entry name" value="Xylose isomerase-like"/>
    <property type="match status" value="1"/>
</dbReference>
<keyword evidence="2" id="KW-1185">Reference proteome</keyword>
<reference evidence="1 2" key="1">
    <citation type="submission" date="2019-08" db="EMBL/GenBank/DDBJ databases">
        <title>Deep-cultivation of Planctomycetes and their phenomic and genomic characterization uncovers novel biology.</title>
        <authorList>
            <person name="Wiegand S."/>
            <person name="Jogler M."/>
            <person name="Boedeker C."/>
            <person name="Pinto D."/>
            <person name="Vollmers J."/>
            <person name="Rivas-Marin E."/>
            <person name="Kohn T."/>
            <person name="Peeters S.H."/>
            <person name="Heuer A."/>
            <person name="Rast P."/>
            <person name="Oberbeckmann S."/>
            <person name="Bunk B."/>
            <person name="Jeske O."/>
            <person name="Meyerdierks A."/>
            <person name="Storesund J.E."/>
            <person name="Kallscheuer N."/>
            <person name="Luecker S."/>
            <person name="Lage O.M."/>
            <person name="Pohl T."/>
            <person name="Merkel B.J."/>
            <person name="Hornburger P."/>
            <person name="Mueller R.-W."/>
            <person name="Bruemmer F."/>
            <person name="Labrenz M."/>
            <person name="Spormann A.M."/>
            <person name="Op den Camp H."/>
            <person name="Overmann J."/>
            <person name="Amann R."/>
            <person name="Jetten M.S.M."/>
            <person name="Mascher T."/>
            <person name="Medema M.H."/>
            <person name="Devos D.P."/>
            <person name="Kaster A.-K."/>
            <person name="Ovreas L."/>
            <person name="Rohde M."/>
            <person name="Galperin M.Y."/>
            <person name="Jogler C."/>
        </authorList>
    </citation>
    <scope>NUCLEOTIDE SEQUENCE [LARGE SCALE GENOMIC DNA]</scope>
    <source>
        <strain evidence="1 2">FC18</strain>
    </source>
</reference>
<dbReference type="KEGG" id="mff:MFFC18_23940"/>
<accession>A0A5B9PIR8</accession>
<dbReference type="RefSeq" id="WP_075086471.1">
    <property type="nucleotide sequence ID" value="NZ_CP042912.1"/>
</dbReference>
<dbReference type="InterPro" id="IPR036237">
    <property type="entry name" value="Xyl_isomerase-like_sf"/>
</dbReference>
<dbReference type="Proteomes" id="UP000322214">
    <property type="component" value="Chromosome"/>
</dbReference>
<sequence>MTKIESKSSIKLGVVPTHIQFLDGLVPDDNGNMPRDDEGQLKVVSRMQGLADMTQAKIDCVQVSMFPGVADADYDEMVKGLESLGMEVHVILMVGGAGNPMDPADENAVVDCLVECLESAAKRGLKTVGSTSLEPWMTGGERKEGADFDAAVEQIIKVHLKAYEKSNIADSSIESWNIEFLRDVEFATFTDVGRAWQLVDKANEALGRPFFQVLVDAAHCGDSQLSLDENIGLIEEIGASDGLSVFHASAKTTRGCITTDDGWIGALLSACARTGKLEYVYAEMFHHEDPALQSLRDAVPGHGVDTTDGRTYDEMISDALNSLSHRLNNLAQRGIGGTR</sequence>
<evidence type="ECO:0000313" key="1">
    <source>
        <dbReference type="EMBL" id="QEG22513.1"/>
    </source>
</evidence>
<dbReference type="Gene3D" id="3.20.20.150">
    <property type="entry name" value="Divalent-metal-dependent TIM barrel enzymes"/>
    <property type="match status" value="1"/>
</dbReference>
<protein>
    <recommendedName>
        <fullName evidence="3">Xylose isomerase-like TIM barrel</fullName>
    </recommendedName>
</protein>
<evidence type="ECO:0000313" key="2">
    <source>
        <dbReference type="Proteomes" id="UP000322214"/>
    </source>
</evidence>
<dbReference type="EMBL" id="CP042912">
    <property type="protein sequence ID" value="QEG22513.1"/>
    <property type="molecule type" value="Genomic_DNA"/>
</dbReference>
<gene>
    <name evidence="1" type="ORF">MFFC18_23940</name>
</gene>
<name>A0A5B9PIR8_9BACT</name>
<proteinExistence type="predicted"/>
<dbReference type="OrthoDB" id="238024at2"/>
<dbReference type="STRING" id="980251.GCA_001642875_04801"/>